<feature type="compositionally biased region" description="Basic and acidic residues" evidence="1">
    <location>
        <begin position="91"/>
        <end position="109"/>
    </location>
</feature>
<feature type="compositionally biased region" description="Low complexity" evidence="1">
    <location>
        <begin position="25"/>
        <end position="53"/>
    </location>
</feature>
<evidence type="ECO:0000313" key="3">
    <source>
        <dbReference type="Proteomes" id="UP001189429"/>
    </source>
</evidence>
<evidence type="ECO:0000256" key="1">
    <source>
        <dbReference type="SAM" id="MobiDB-lite"/>
    </source>
</evidence>
<gene>
    <name evidence="2" type="ORF">PCOR1329_LOCUS13665</name>
</gene>
<sequence>HLRHRRQRCRHGRRHRGPRRRSRYSGQDGLSSGQGGSQAAAWAATSPQAAAASPHRGRARPPLQQRRGAGAERVELESDEDGRPLGAEQLASDRADHPGHEARGDREWHGLLVRARRGGLRGVRGGRLERVRGALGGGSHRVRQHHEDQGPEQGQAPD</sequence>
<evidence type="ECO:0000313" key="2">
    <source>
        <dbReference type="EMBL" id="CAK0807941.1"/>
    </source>
</evidence>
<feature type="region of interest" description="Disordered" evidence="1">
    <location>
        <begin position="1"/>
        <end position="158"/>
    </location>
</feature>
<accession>A0ABN9QPX6</accession>
<name>A0ABN9QPX6_9DINO</name>
<keyword evidence="3" id="KW-1185">Reference proteome</keyword>
<comment type="caution">
    <text evidence="2">The sequence shown here is derived from an EMBL/GenBank/DDBJ whole genome shotgun (WGS) entry which is preliminary data.</text>
</comment>
<feature type="compositionally biased region" description="Basic residues" evidence="1">
    <location>
        <begin position="1"/>
        <end position="23"/>
    </location>
</feature>
<reference evidence="2" key="1">
    <citation type="submission" date="2023-10" db="EMBL/GenBank/DDBJ databases">
        <authorList>
            <person name="Chen Y."/>
            <person name="Shah S."/>
            <person name="Dougan E. K."/>
            <person name="Thang M."/>
            <person name="Chan C."/>
        </authorList>
    </citation>
    <scope>NUCLEOTIDE SEQUENCE [LARGE SCALE GENOMIC DNA]</scope>
</reference>
<organism evidence="2 3">
    <name type="scientific">Prorocentrum cordatum</name>
    <dbReference type="NCBI Taxonomy" id="2364126"/>
    <lineage>
        <taxon>Eukaryota</taxon>
        <taxon>Sar</taxon>
        <taxon>Alveolata</taxon>
        <taxon>Dinophyceae</taxon>
        <taxon>Prorocentrales</taxon>
        <taxon>Prorocentraceae</taxon>
        <taxon>Prorocentrum</taxon>
    </lineage>
</organism>
<dbReference type="Proteomes" id="UP001189429">
    <property type="component" value="Unassembled WGS sequence"/>
</dbReference>
<protein>
    <submittedName>
        <fullName evidence="2">Uncharacterized protein</fullName>
    </submittedName>
</protein>
<feature type="non-terminal residue" evidence="2">
    <location>
        <position position="1"/>
    </location>
</feature>
<dbReference type="EMBL" id="CAUYUJ010004046">
    <property type="protein sequence ID" value="CAK0807941.1"/>
    <property type="molecule type" value="Genomic_DNA"/>
</dbReference>
<proteinExistence type="predicted"/>